<comment type="caution">
    <text evidence="3">The sequence shown here is derived from an EMBL/GenBank/DDBJ whole genome shotgun (WGS) entry which is preliminary data.</text>
</comment>
<protein>
    <recommendedName>
        <fullName evidence="2">J domain-containing protein</fullName>
    </recommendedName>
</protein>
<evidence type="ECO:0000256" key="1">
    <source>
        <dbReference type="ARBA" id="ARBA00023186"/>
    </source>
</evidence>
<dbReference type="Proteomes" id="UP000093336">
    <property type="component" value="Unassembled WGS sequence"/>
</dbReference>
<dbReference type="EMBL" id="LNYG01000001">
    <property type="protein sequence ID" value="KTD13380.1"/>
    <property type="molecule type" value="Genomic_DNA"/>
</dbReference>
<dbReference type="InterPro" id="IPR036869">
    <property type="entry name" value="J_dom_sf"/>
</dbReference>
<accession>A0A0W0UZU8</accession>
<evidence type="ECO:0000313" key="5">
    <source>
        <dbReference type="Proteomes" id="UP000054715"/>
    </source>
</evidence>
<evidence type="ECO:0000313" key="6">
    <source>
        <dbReference type="Proteomes" id="UP000093336"/>
    </source>
</evidence>
<dbReference type="Proteomes" id="UP000054715">
    <property type="component" value="Unassembled WGS sequence"/>
</dbReference>
<evidence type="ECO:0000259" key="2">
    <source>
        <dbReference type="PROSITE" id="PS50076"/>
    </source>
</evidence>
<proteinExistence type="predicted"/>
<dbReference type="AlphaFoldDB" id="A0A0W0UZU8"/>
<organism evidence="3 5">
    <name type="scientific">Legionella jamestowniensis</name>
    <dbReference type="NCBI Taxonomy" id="455"/>
    <lineage>
        <taxon>Bacteria</taxon>
        <taxon>Pseudomonadati</taxon>
        <taxon>Pseudomonadota</taxon>
        <taxon>Gammaproteobacteria</taxon>
        <taxon>Legionellales</taxon>
        <taxon>Legionellaceae</taxon>
        <taxon>Legionella</taxon>
    </lineage>
</organism>
<reference evidence="4 6" key="2">
    <citation type="submission" date="2016-05" db="EMBL/GenBank/DDBJ databases">
        <authorList>
            <person name="Prochazka B."/>
            <person name="Indra A."/>
            <person name="Hasenberger P."/>
            <person name="Blaschitz M."/>
            <person name="Wagner L."/>
            <person name="Wewalka G."/>
            <person name="Sorschag S."/>
            <person name="Schmid D."/>
            <person name="Ruppitsch W."/>
        </authorList>
    </citation>
    <scope>NUCLEOTIDE SEQUENCE [LARGE SCALE GENOMIC DNA]</scope>
    <source>
        <strain evidence="4 6">974010_12</strain>
    </source>
</reference>
<keyword evidence="1" id="KW-0143">Chaperone</keyword>
<keyword evidence="6" id="KW-1185">Reference proteome</keyword>
<dbReference type="OrthoDB" id="5639311at2"/>
<sequence length="263" mass="30140">MKAPLDIFNLLKVEPNADLQTIKNAYFARSLETHLQESNLPAISPEAEIRQIQLAYETVDSEEKLSSYRTRYSLNCFLREKQNYTGFFEQETTGKYYLSIPFGEKRENSNYPDILSLPKLANGELPRVELEHLVSVLNNICSKTTIPAALTQEKMVEINNQHKFHCPQLLVCVKIPKHLVSSRELSESALYDRIEQISFNASSHRCLWTLIGCSFSPSDILGITPMALKDYKNSTRFNVCDISSLWPFDYHYEAHDIQSALLP</sequence>
<dbReference type="RefSeq" id="WP_058448250.1">
    <property type="nucleotide sequence ID" value="NZ_CAAAJF010000003.1"/>
</dbReference>
<dbReference type="EMBL" id="LYOZ01000016">
    <property type="protein sequence ID" value="OCH98403.1"/>
    <property type="molecule type" value="Genomic_DNA"/>
</dbReference>
<dbReference type="PROSITE" id="PS50076">
    <property type="entry name" value="DNAJ_2"/>
    <property type="match status" value="1"/>
</dbReference>
<dbReference type="SUPFAM" id="SSF46565">
    <property type="entry name" value="Chaperone J-domain"/>
    <property type="match status" value="1"/>
</dbReference>
<dbReference type="Gene3D" id="1.10.287.110">
    <property type="entry name" value="DnaJ domain"/>
    <property type="match status" value="1"/>
</dbReference>
<evidence type="ECO:0000313" key="3">
    <source>
        <dbReference type="EMBL" id="KTD13380.1"/>
    </source>
</evidence>
<dbReference type="PATRIC" id="fig|455.5.peg.178"/>
<name>A0A0W0UZU8_9GAMM</name>
<gene>
    <name evidence="4" type="ORF">A8135_12695</name>
    <name evidence="3" type="ORF">Ljam_0170</name>
</gene>
<dbReference type="InterPro" id="IPR001623">
    <property type="entry name" value="DnaJ_domain"/>
</dbReference>
<dbReference type="STRING" id="455.Ljam_0170"/>
<evidence type="ECO:0000313" key="4">
    <source>
        <dbReference type="EMBL" id="OCH98403.1"/>
    </source>
</evidence>
<reference evidence="3 5" key="1">
    <citation type="submission" date="2015-11" db="EMBL/GenBank/DDBJ databases">
        <title>Genomic analysis of 38 Legionella species identifies large and diverse effector repertoires.</title>
        <authorList>
            <person name="Burstein D."/>
            <person name="Amaro F."/>
            <person name="Zusman T."/>
            <person name="Lifshitz Z."/>
            <person name="Cohen O."/>
            <person name="Gilbert J.A."/>
            <person name="Pupko T."/>
            <person name="Shuman H.A."/>
            <person name="Segal G."/>
        </authorList>
    </citation>
    <scope>NUCLEOTIDE SEQUENCE [LARGE SCALE GENOMIC DNA]</scope>
    <source>
        <strain evidence="3 5">JA-26-G1-E2</strain>
    </source>
</reference>
<feature type="domain" description="J" evidence="2">
    <location>
        <begin position="6"/>
        <end position="76"/>
    </location>
</feature>